<sequence>MSHIMHRSGPFDRPELEDMLDHLQLNGSDRNVYFYESQNKVNSFVSEDHRCPNVSENYNKLCNNLNQSIQTVAMSDDDTDSCDDEKFESFVNSRLNVVSKSIDNHIPQEINKTLSEKPFLSKKINNFLQNNSYSQLCTTSKQNILLPNKSIPFKQHTEIRNQAINFKTPLKLKTKNMPNSSILNLLDNAASPSTDSPPILKLKSLNSNTHSVDYRPKRTHSITESDFDHFSLRKKAKTCMSKISAYVPVAKFLRSRQLKTISLYVRSPGNLGIIVRNQEGARTSFVVSSLDKDGEAAKSKQIHIGDEIVKVCSRRLRGMTLLEARNALKACSGLIDIQIAKEPKFFFDEELSDESNNSLVRVKSDSDIWMRQEQSFEHKIPELYTSSFINSLLSKQEMNTSTNSVSSINMNVVNNDVNSDASYQKITGMRKFQVMKKYSSSMEYFSHQIDSFPSNLFTITFEKGTSKKLGFTIVGGSDSSRGNMGIFVKDITEDGQAAKEGTLKVGDEILAINNQVIQGLTHAEALKAFKSAKAGRMILCISRKDSIHRAS</sequence>
<comment type="caution">
    <text evidence="2">The sequence shown here is derived from an EMBL/GenBank/DDBJ whole genome shotgun (WGS) entry which is preliminary data.</text>
</comment>
<gene>
    <name evidence="2" type="ORF">KQX54_012520</name>
</gene>
<dbReference type="PANTHER" id="PTHR19964:SF95">
    <property type="entry name" value="ARC, ISOFORM A"/>
    <property type="match status" value="1"/>
</dbReference>
<protein>
    <recommendedName>
        <fullName evidence="1">PDZ domain-containing protein</fullName>
    </recommendedName>
</protein>
<feature type="domain" description="PDZ" evidence="1">
    <location>
        <begin position="458"/>
        <end position="532"/>
    </location>
</feature>
<dbReference type="Pfam" id="PF00595">
    <property type="entry name" value="PDZ"/>
    <property type="match status" value="2"/>
</dbReference>
<dbReference type="Gene3D" id="2.30.42.10">
    <property type="match status" value="2"/>
</dbReference>
<proteinExistence type="predicted"/>
<evidence type="ECO:0000313" key="2">
    <source>
        <dbReference type="EMBL" id="KAH0546632.1"/>
    </source>
</evidence>
<dbReference type="SMART" id="SM00228">
    <property type="entry name" value="PDZ"/>
    <property type="match status" value="2"/>
</dbReference>
<dbReference type="InterPro" id="IPR001478">
    <property type="entry name" value="PDZ"/>
</dbReference>
<reference evidence="2 3" key="1">
    <citation type="journal article" date="2021" name="J. Hered.">
        <title>A chromosome-level genome assembly of the parasitoid wasp, Cotesia glomerata (Hymenoptera: Braconidae).</title>
        <authorList>
            <person name="Pinto B.J."/>
            <person name="Weis J.J."/>
            <person name="Gamble T."/>
            <person name="Ode P.J."/>
            <person name="Paul R."/>
            <person name="Zaspel J.M."/>
        </authorList>
    </citation>
    <scope>NUCLEOTIDE SEQUENCE [LARGE SCALE GENOMIC DNA]</scope>
    <source>
        <strain evidence="2">CgM1</strain>
    </source>
</reference>
<dbReference type="PROSITE" id="PS50106">
    <property type="entry name" value="PDZ"/>
    <property type="match status" value="2"/>
</dbReference>
<evidence type="ECO:0000313" key="3">
    <source>
        <dbReference type="Proteomes" id="UP000826195"/>
    </source>
</evidence>
<dbReference type="EMBL" id="JAHXZJ010002237">
    <property type="protein sequence ID" value="KAH0546632.1"/>
    <property type="molecule type" value="Genomic_DNA"/>
</dbReference>
<dbReference type="Proteomes" id="UP000826195">
    <property type="component" value="Unassembled WGS sequence"/>
</dbReference>
<feature type="domain" description="PDZ" evidence="1">
    <location>
        <begin position="260"/>
        <end position="343"/>
    </location>
</feature>
<evidence type="ECO:0000259" key="1">
    <source>
        <dbReference type="PROSITE" id="PS50106"/>
    </source>
</evidence>
<dbReference type="CDD" id="cd00136">
    <property type="entry name" value="PDZ_canonical"/>
    <property type="match status" value="1"/>
</dbReference>
<keyword evidence="3" id="KW-1185">Reference proteome</keyword>
<dbReference type="InterPro" id="IPR036034">
    <property type="entry name" value="PDZ_sf"/>
</dbReference>
<dbReference type="AlphaFoldDB" id="A0AAV7I8T0"/>
<dbReference type="PANTHER" id="PTHR19964">
    <property type="entry name" value="MULTIPLE PDZ DOMAIN PROTEIN"/>
    <property type="match status" value="1"/>
</dbReference>
<dbReference type="InterPro" id="IPR051342">
    <property type="entry name" value="PDZ_scaffold"/>
</dbReference>
<organism evidence="2 3">
    <name type="scientific">Cotesia glomerata</name>
    <name type="common">Lepidopteran parasitic wasp</name>
    <name type="synonym">Apanteles glomeratus</name>
    <dbReference type="NCBI Taxonomy" id="32391"/>
    <lineage>
        <taxon>Eukaryota</taxon>
        <taxon>Metazoa</taxon>
        <taxon>Ecdysozoa</taxon>
        <taxon>Arthropoda</taxon>
        <taxon>Hexapoda</taxon>
        <taxon>Insecta</taxon>
        <taxon>Pterygota</taxon>
        <taxon>Neoptera</taxon>
        <taxon>Endopterygota</taxon>
        <taxon>Hymenoptera</taxon>
        <taxon>Apocrita</taxon>
        <taxon>Ichneumonoidea</taxon>
        <taxon>Braconidae</taxon>
        <taxon>Microgastrinae</taxon>
        <taxon>Cotesia</taxon>
    </lineage>
</organism>
<name>A0AAV7I8T0_COTGL</name>
<dbReference type="SUPFAM" id="SSF50156">
    <property type="entry name" value="PDZ domain-like"/>
    <property type="match status" value="2"/>
</dbReference>
<accession>A0AAV7I8T0</accession>